<evidence type="ECO:0000313" key="3">
    <source>
        <dbReference type="Proteomes" id="UP000781932"/>
    </source>
</evidence>
<feature type="compositionally biased region" description="Polar residues" evidence="1">
    <location>
        <begin position="204"/>
        <end position="222"/>
    </location>
</feature>
<organism evidence="2 3">
    <name type="scientific">Colletotrichum karsti</name>
    <dbReference type="NCBI Taxonomy" id="1095194"/>
    <lineage>
        <taxon>Eukaryota</taxon>
        <taxon>Fungi</taxon>
        <taxon>Dikarya</taxon>
        <taxon>Ascomycota</taxon>
        <taxon>Pezizomycotina</taxon>
        <taxon>Sordariomycetes</taxon>
        <taxon>Hypocreomycetidae</taxon>
        <taxon>Glomerellales</taxon>
        <taxon>Glomerellaceae</taxon>
        <taxon>Colletotrichum</taxon>
        <taxon>Colletotrichum boninense species complex</taxon>
    </lineage>
</organism>
<protein>
    <submittedName>
        <fullName evidence="2">Uncharacterized protein</fullName>
    </submittedName>
</protein>
<reference evidence="2" key="1">
    <citation type="submission" date="2020-03" db="EMBL/GenBank/DDBJ databases">
        <authorList>
            <person name="He L."/>
        </authorList>
    </citation>
    <scope>NUCLEOTIDE SEQUENCE</scope>
    <source>
        <strain evidence="2">CkLH20</strain>
    </source>
</reference>
<evidence type="ECO:0000256" key="1">
    <source>
        <dbReference type="SAM" id="MobiDB-lite"/>
    </source>
</evidence>
<feature type="compositionally biased region" description="Polar residues" evidence="1">
    <location>
        <begin position="17"/>
        <end position="56"/>
    </location>
</feature>
<feature type="region of interest" description="Disordered" evidence="1">
    <location>
        <begin position="1"/>
        <end position="222"/>
    </location>
</feature>
<feature type="compositionally biased region" description="Low complexity" evidence="1">
    <location>
        <begin position="167"/>
        <end position="184"/>
    </location>
</feature>
<gene>
    <name evidence="2" type="ORF">CkaCkLH20_06479</name>
</gene>
<dbReference type="Proteomes" id="UP000781932">
    <property type="component" value="Unassembled WGS sequence"/>
</dbReference>
<dbReference type="GeneID" id="62162270"/>
<dbReference type="OrthoDB" id="5243062at2759"/>
<sequence>MSNPRDPTRMRQGLNPLLTQSLGPYHSQINTPLSGVSSTTHLNSAHTPASSIQPYNPQEWIASPAATSEQTRQYPEQRSPLPPPPYSPPRSQRPQSGVFESSPAANTSAARNPPSNLHRPSPEPSTNTSFPPPPGTRTSSRERRFGFHSLRRNREHHDSSPPEPMGARYAASASARGPAAGFFPVTKPSKPEQDEYAHGITANEAATAQRRNGSGTSPSNPS</sequence>
<dbReference type="AlphaFoldDB" id="A0A9P6I446"/>
<accession>A0A9P6I446</accession>
<dbReference type="EMBL" id="JAATWM020000019">
    <property type="protein sequence ID" value="KAF9876033.1"/>
    <property type="molecule type" value="Genomic_DNA"/>
</dbReference>
<comment type="caution">
    <text evidence="2">The sequence shown here is derived from an EMBL/GenBank/DDBJ whole genome shotgun (WGS) entry which is preliminary data.</text>
</comment>
<reference evidence="2" key="2">
    <citation type="submission" date="2020-11" db="EMBL/GenBank/DDBJ databases">
        <title>Whole genome sequencing of Colletotrichum sp.</title>
        <authorList>
            <person name="Li H."/>
        </authorList>
    </citation>
    <scope>NUCLEOTIDE SEQUENCE</scope>
    <source>
        <strain evidence="2">CkLH20</strain>
    </source>
</reference>
<evidence type="ECO:0000313" key="2">
    <source>
        <dbReference type="EMBL" id="KAF9876033.1"/>
    </source>
</evidence>
<name>A0A9P6I446_9PEZI</name>
<dbReference type="RefSeq" id="XP_038745494.1">
    <property type="nucleotide sequence ID" value="XM_038889196.1"/>
</dbReference>
<proteinExistence type="predicted"/>
<feature type="compositionally biased region" description="Polar residues" evidence="1">
    <location>
        <begin position="103"/>
        <end position="115"/>
    </location>
</feature>
<keyword evidence="3" id="KW-1185">Reference proteome</keyword>